<feature type="transmembrane region" description="Helical" evidence="6">
    <location>
        <begin position="458"/>
        <end position="477"/>
    </location>
</feature>
<organism evidence="8 9">
    <name type="scientific">Cephalotrichum gorgonifer</name>
    <dbReference type="NCBI Taxonomy" id="2041049"/>
    <lineage>
        <taxon>Eukaryota</taxon>
        <taxon>Fungi</taxon>
        <taxon>Dikarya</taxon>
        <taxon>Ascomycota</taxon>
        <taxon>Pezizomycotina</taxon>
        <taxon>Sordariomycetes</taxon>
        <taxon>Hypocreomycetidae</taxon>
        <taxon>Microascales</taxon>
        <taxon>Microascaceae</taxon>
        <taxon>Cephalotrichum</taxon>
    </lineage>
</organism>
<dbReference type="InterPro" id="IPR011701">
    <property type="entry name" value="MFS"/>
</dbReference>
<gene>
    <name evidence="8" type="ORF">DNG_04104</name>
</gene>
<dbReference type="PANTHER" id="PTHR23502:SF181">
    <property type="entry name" value="MAJOR FACILITATOR SUPERFAMILY (MFS) PROFILE DOMAIN-CONTAINING PROTEIN"/>
    <property type="match status" value="1"/>
</dbReference>
<evidence type="ECO:0000256" key="4">
    <source>
        <dbReference type="ARBA" id="ARBA00023136"/>
    </source>
</evidence>
<feature type="transmembrane region" description="Helical" evidence="6">
    <location>
        <begin position="193"/>
        <end position="216"/>
    </location>
</feature>
<feature type="transmembrane region" description="Helical" evidence="6">
    <location>
        <begin position="134"/>
        <end position="151"/>
    </location>
</feature>
<evidence type="ECO:0000256" key="6">
    <source>
        <dbReference type="SAM" id="Phobius"/>
    </source>
</evidence>
<feature type="domain" description="Major facilitator superfamily (MFS) profile" evidence="7">
    <location>
        <begin position="65"/>
        <end position="709"/>
    </location>
</feature>
<dbReference type="Gene3D" id="1.20.1250.20">
    <property type="entry name" value="MFS general substrate transporter like domains"/>
    <property type="match status" value="2"/>
</dbReference>
<keyword evidence="9" id="KW-1185">Reference proteome</keyword>
<comment type="caution">
    <text evidence="8">The sequence shown here is derived from an EMBL/GenBank/DDBJ whole genome shotgun (WGS) entry which is preliminary data.</text>
</comment>
<dbReference type="PANTHER" id="PTHR23502">
    <property type="entry name" value="MAJOR FACILITATOR SUPERFAMILY"/>
    <property type="match status" value="1"/>
</dbReference>
<feature type="transmembrane region" description="Helical" evidence="6">
    <location>
        <begin position="63"/>
        <end position="84"/>
    </location>
</feature>
<feature type="region of interest" description="Disordered" evidence="5">
    <location>
        <begin position="251"/>
        <end position="271"/>
    </location>
</feature>
<feature type="transmembrane region" description="Helical" evidence="6">
    <location>
        <begin position="806"/>
        <end position="826"/>
    </location>
</feature>
<evidence type="ECO:0000313" key="9">
    <source>
        <dbReference type="Proteomes" id="UP001187682"/>
    </source>
</evidence>
<feature type="transmembrane region" description="Helical" evidence="6">
    <location>
        <begin position="222"/>
        <end position="241"/>
    </location>
</feature>
<sequence>MGAWKHAFSLSAEEIKNATPPGTVRLIGHDEKGGDAEPAQIRRFPVPSADPADPLNWAPWRKFAALLVGSVYAFTANFISSNIAPALTLWFQTFPQERKTYPELVYFIAVTLLWLGASNIFWMPLANWAGRRPVLLASTLLMTLSSMWAGLATSYGSLLAARMFQGIGGGAADTVAPALVGDMYFLHERGRAMAVYTVFLCIGPLVGGITGGYTGFELGWAYNFWIATALSAGCFLGILFLSPETLYDRPEEARATPEPAKEDQTTHHETTARAPATYGRYTFVRSLGFRAPSGPLLPKFVQPWRTLALPGTWVVMLHYSGLVGGVVTISTVGAQLVQQPPYLWGANAGLINVGALVGAFLGYVYTHAMADGQLKRRAKRDALGLAEPEDRLPIMFAPLVIATCGFFVFGFCAEYPGDNRWVGLEVGYGMLTFGLMQVPSVGFNYLIDSYGQLAPDCFVVVTILRAIIAFAWTFFVSHWVEAKGPAEPFGIFGMLMGLFSMLTVPLWLMVELANIQIGRFRYNSPWTQVTLVGFVAFCSVGIFSALGYMGAGGMQDVQLSMITNAALYSAFFFMGFFGGSINNILGPRLTMSIGVTGYVLYVGGLWCHQETGNRWFLIFSGVFLGIIAALFWAAHGAIMMSYPAEKDKGRSFTVFWALFQLGSLMGSAITLGIQFDSDLPGVSTAIYIIMLVIMLTSIGTSWLILPPQKVVRSDGTHVEIEASISPGVEFREFVSMFKDWRTLALFPMCFSSNYFYAYQGAITAYLFNGRTRALVALASGLGSVIGSVLIGLITDNLPFSRRKRSLLACGIVFVGMCGVWGAGLAFQVQFKRGDIVIRGVEIPWDWEAEPSVGPILLIFAYYIADAAYQGLAYYTMSCLTNSPFKLARMAGYYKGIQSAGAAVSFGMDAVLTPYLTELLVSWIMPVAALPLTALVLYHARETNYDVEGGINARRHEDEKSEKNEHASPVLKQAKV</sequence>
<feature type="transmembrane region" description="Helical" evidence="6">
    <location>
        <begin position="922"/>
        <end position="939"/>
    </location>
</feature>
<keyword evidence="4 6" id="KW-0472">Membrane</keyword>
<feature type="transmembrane region" description="Helical" evidence="6">
    <location>
        <begin position="852"/>
        <end position="874"/>
    </location>
</feature>
<evidence type="ECO:0000256" key="5">
    <source>
        <dbReference type="SAM" id="MobiDB-lite"/>
    </source>
</evidence>
<accession>A0AAE8MVY0</accession>
<feature type="transmembrane region" description="Helical" evidence="6">
    <location>
        <begin position="685"/>
        <end position="705"/>
    </location>
</feature>
<feature type="transmembrane region" description="Helical" evidence="6">
    <location>
        <begin position="489"/>
        <end position="510"/>
    </location>
</feature>
<feature type="transmembrane region" description="Helical" evidence="6">
    <location>
        <begin position="773"/>
        <end position="794"/>
    </location>
</feature>
<feature type="transmembrane region" description="Helical" evidence="6">
    <location>
        <begin position="426"/>
        <end position="446"/>
    </location>
</feature>
<proteinExistence type="predicted"/>
<comment type="subcellular location">
    <subcellularLocation>
        <location evidence="1">Membrane</location>
        <topology evidence="1">Multi-pass membrane protein</topology>
    </subcellularLocation>
</comment>
<evidence type="ECO:0000259" key="7">
    <source>
        <dbReference type="PROSITE" id="PS50850"/>
    </source>
</evidence>
<dbReference type="InterPro" id="IPR036259">
    <property type="entry name" value="MFS_trans_sf"/>
</dbReference>
<dbReference type="SUPFAM" id="SSF103473">
    <property type="entry name" value="MFS general substrate transporter"/>
    <property type="match status" value="2"/>
</dbReference>
<reference evidence="8" key="1">
    <citation type="submission" date="2018-03" db="EMBL/GenBank/DDBJ databases">
        <authorList>
            <person name="Guldener U."/>
        </authorList>
    </citation>
    <scope>NUCLEOTIDE SEQUENCE</scope>
</reference>
<feature type="transmembrane region" description="Helical" evidence="6">
    <location>
        <begin position="349"/>
        <end position="370"/>
    </location>
</feature>
<dbReference type="InterPro" id="IPR020846">
    <property type="entry name" value="MFS_dom"/>
</dbReference>
<feature type="transmembrane region" description="Helical" evidence="6">
    <location>
        <begin position="654"/>
        <end position="673"/>
    </location>
</feature>
<dbReference type="GO" id="GO:0022857">
    <property type="term" value="F:transmembrane transporter activity"/>
    <property type="evidence" value="ECO:0007669"/>
    <property type="project" value="InterPro"/>
</dbReference>
<feature type="transmembrane region" description="Helical" evidence="6">
    <location>
        <begin position="307"/>
        <end position="329"/>
    </location>
</feature>
<evidence type="ECO:0000313" key="8">
    <source>
        <dbReference type="EMBL" id="SPO01430.1"/>
    </source>
</evidence>
<dbReference type="InterPro" id="IPR010291">
    <property type="entry name" value="Ion_channel_UNC-93"/>
</dbReference>
<keyword evidence="2 6" id="KW-0812">Transmembrane</keyword>
<name>A0AAE8MVY0_9PEZI</name>
<evidence type="ECO:0000256" key="3">
    <source>
        <dbReference type="ARBA" id="ARBA00022989"/>
    </source>
</evidence>
<feature type="transmembrane region" description="Helical" evidence="6">
    <location>
        <begin position="557"/>
        <end position="577"/>
    </location>
</feature>
<dbReference type="GO" id="GO:0005886">
    <property type="term" value="C:plasma membrane"/>
    <property type="evidence" value="ECO:0007669"/>
    <property type="project" value="TreeGrafter"/>
</dbReference>
<protein>
    <submittedName>
        <fullName evidence="8">Related to HOL1 protein</fullName>
    </submittedName>
</protein>
<feature type="transmembrane region" description="Helical" evidence="6">
    <location>
        <begin position="589"/>
        <end position="609"/>
    </location>
</feature>
<keyword evidence="3 6" id="KW-1133">Transmembrane helix</keyword>
<feature type="region of interest" description="Disordered" evidence="5">
    <location>
        <begin position="953"/>
        <end position="975"/>
    </location>
</feature>
<evidence type="ECO:0000256" key="2">
    <source>
        <dbReference type="ARBA" id="ARBA00022692"/>
    </source>
</evidence>
<feature type="transmembrane region" description="Helical" evidence="6">
    <location>
        <begin position="895"/>
        <end position="916"/>
    </location>
</feature>
<dbReference type="PROSITE" id="PS50850">
    <property type="entry name" value="MFS"/>
    <property type="match status" value="1"/>
</dbReference>
<feature type="transmembrane region" description="Helical" evidence="6">
    <location>
        <begin position="391"/>
        <end position="411"/>
    </location>
</feature>
<dbReference type="EMBL" id="ONZQ02000005">
    <property type="protein sequence ID" value="SPO01430.1"/>
    <property type="molecule type" value="Genomic_DNA"/>
</dbReference>
<dbReference type="Pfam" id="PF05978">
    <property type="entry name" value="UNC-93"/>
    <property type="match status" value="1"/>
</dbReference>
<evidence type="ECO:0000256" key="1">
    <source>
        <dbReference type="ARBA" id="ARBA00004141"/>
    </source>
</evidence>
<feature type="transmembrane region" description="Helical" evidence="6">
    <location>
        <begin position="615"/>
        <end position="634"/>
    </location>
</feature>
<dbReference type="AlphaFoldDB" id="A0AAE8MVY0"/>
<feature type="compositionally biased region" description="Basic and acidic residues" evidence="5">
    <location>
        <begin position="953"/>
        <end position="965"/>
    </location>
</feature>
<feature type="transmembrane region" description="Helical" evidence="6">
    <location>
        <begin position="743"/>
        <end position="767"/>
    </location>
</feature>
<dbReference type="Proteomes" id="UP001187682">
    <property type="component" value="Unassembled WGS sequence"/>
</dbReference>
<feature type="transmembrane region" description="Helical" evidence="6">
    <location>
        <begin position="104"/>
        <end position="122"/>
    </location>
</feature>
<dbReference type="Pfam" id="PF07690">
    <property type="entry name" value="MFS_1"/>
    <property type="match status" value="1"/>
</dbReference>
<feature type="transmembrane region" description="Helical" evidence="6">
    <location>
        <begin position="531"/>
        <end position="551"/>
    </location>
</feature>